<proteinExistence type="predicted"/>
<accession>A0A450WXG1</accession>
<dbReference type="EMBL" id="CAADFN010000101">
    <property type="protein sequence ID" value="VFK21727.1"/>
    <property type="molecule type" value="Genomic_DNA"/>
</dbReference>
<organism evidence="1">
    <name type="scientific">Candidatus Kentrum sp. LFY</name>
    <dbReference type="NCBI Taxonomy" id="2126342"/>
    <lineage>
        <taxon>Bacteria</taxon>
        <taxon>Pseudomonadati</taxon>
        <taxon>Pseudomonadota</taxon>
        <taxon>Gammaproteobacteria</taxon>
        <taxon>Candidatus Kentrum</taxon>
    </lineage>
</organism>
<gene>
    <name evidence="1" type="ORF">BECKLFY1418C_GA0070996_11016</name>
</gene>
<sequence>MRYNARIRHEPFPHAVFHASGFRDVARSHASVWERCVKLLEDAFALLSGECAILAEAILASFGSPSCRDVDALWAREPQKGSMPMSAARCARFLLESFLTTVLADHETIENRTNVEKRRGAKNISNTGR</sequence>
<name>A0A450WXG1_9GAMM</name>
<protein>
    <submittedName>
        <fullName evidence="1">Uncharacterized protein</fullName>
    </submittedName>
</protein>
<reference evidence="1" key="1">
    <citation type="submission" date="2019-02" db="EMBL/GenBank/DDBJ databases">
        <authorList>
            <person name="Gruber-Vodicka R. H."/>
            <person name="Seah K. B. B."/>
        </authorList>
    </citation>
    <scope>NUCLEOTIDE SEQUENCE</scope>
    <source>
        <strain evidence="1">BECK_BY7</strain>
    </source>
</reference>
<dbReference type="AlphaFoldDB" id="A0A450WXG1"/>
<evidence type="ECO:0000313" key="1">
    <source>
        <dbReference type="EMBL" id="VFK21727.1"/>
    </source>
</evidence>